<dbReference type="NCBIfam" id="TIGR03618">
    <property type="entry name" value="Rv1155_F420"/>
    <property type="match status" value="1"/>
</dbReference>
<dbReference type="Gene3D" id="2.30.110.10">
    <property type="entry name" value="Electron Transport, Fmn-binding Protein, Chain A"/>
    <property type="match status" value="1"/>
</dbReference>
<feature type="domain" description="Pyridoxamine 5'-phosphate oxidase N-terminal" evidence="2">
    <location>
        <begin position="4"/>
        <end position="118"/>
    </location>
</feature>
<reference evidence="3 4" key="1">
    <citation type="submission" date="2020-08" db="EMBL/GenBank/DDBJ databases">
        <title>Sequencing the genomes of 1000 actinobacteria strains.</title>
        <authorList>
            <person name="Klenk H.-P."/>
        </authorList>
    </citation>
    <scope>NUCLEOTIDE SEQUENCE [LARGE SCALE GENOMIC DNA]</scope>
    <source>
        <strain evidence="3 4">DSM 45507</strain>
    </source>
</reference>
<name>A0A7W9GCI2_9ACTN</name>
<dbReference type="RefSeq" id="WP_185074519.1">
    <property type="nucleotide sequence ID" value="NZ_JACHMB010000001.1"/>
</dbReference>
<dbReference type="InterPro" id="IPR011576">
    <property type="entry name" value="Pyridox_Oxase_N"/>
</dbReference>
<evidence type="ECO:0000259" key="2">
    <source>
        <dbReference type="Pfam" id="PF01243"/>
    </source>
</evidence>
<evidence type="ECO:0000313" key="4">
    <source>
        <dbReference type="Proteomes" id="UP000579153"/>
    </source>
</evidence>
<keyword evidence="1" id="KW-0560">Oxidoreductase</keyword>
<gene>
    <name evidence="3" type="ORF">HD596_007934</name>
</gene>
<dbReference type="GO" id="GO:0070967">
    <property type="term" value="F:coenzyme F420 binding"/>
    <property type="evidence" value="ECO:0007669"/>
    <property type="project" value="TreeGrafter"/>
</dbReference>
<dbReference type="GO" id="GO:0005829">
    <property type="term" value="C:cytosol"/>
    <property type="evidence" value="ECO:0007669"/>
    <property type="project" value="TreeGrafter"/>
</dbReference>
<evidence type="ECO:0000256" key="1">
    <source>
        <dbReference type="ARBA" id="ARBA00023002"/>
    </source>
</evidence>
<sequence>MLNPDVRRVLDSTSLAHLATVLPDGSPHTVPLWVGTHGDHIVFLTGPQSRKARNLRRDPRVALSITPADNPFQPVIVRGRVVEWLEGDTAWEIIDQISTKYIGRPYGREEERVVAVIEPERQTVGMS</sequence>
<accession>A0A7W9GCI2</accession>
<dbReference type="GO" id="GO:0016627">
    <property type="term" value="F:oxidoreductase activity, acting on the CH-CH group of donors"/>
    <property type="evidence" value="ECO:0007669"/>
    <property type="project" value="TreeGrafter"/>
</dbReference>
<evidence type="ECO:0000313" key="3">
    <source>
        <dbReference type="EMBL" id="MBB5781178.1"/>
    </source>
</evidence>
<dbReference type="PANTHER" id="PTHR35176">
    <property type="entry name" value="HEME OXYGENASE HI_0854-RELATED"/>
    <property type="match status" value="1"/>
</dbReference>
<dbReference type="InterPro" id="IPR012349">
    <property type="entry name" value="Split_barrel_FMN-bd"/>
</dbReference>
<protein>
    <submittedName>
        <fullName evidence="3">PPOX class probable F420-dependent enzyme</fullName>
    </submittedName>
</protein>
<dbReference type="InterPro" id="IPR052019">
    <property type="entry name" value="F420H2_bilvrd_red/Heme_oxyg"/>
</dbReference>
<dbReference type="InterPro" id="IPR019920">
    <property type="entry name" value="F420-binding_dom_put"/>
</dbReference>
<dbReference type="SUPFAM" id="SSF50475">
    <property type="entry name" value="FMN-binding split barrel"/>
    <property type="match status" value="1"/>
</dbReference>
<dbReference type="EMBL" id="JACHMB010000001">
    <property type="protein sequence ID" value="MBB5781178.1"/>
    <property type="molecule type" value="Genomic_DNA"/>
</dbReference>
<comment type="caution">
    <text evidence="3">The sequence shown here is derived from an EMBL/GenBank/DDBJ whole genome shotgun (WGS) entry which is preliminary data.</text>
</comment>
<organism evidence="3 4">
    <name type="scientific">Nonomuraea jabiensis</name>
    <dbReference type="NCBI Taxonomy" id="882448"/>
    <lineage>
        <taxon>Bacteria</taxon>
        <taxon>Bacillati</taxon>
        <taxon>Actinomycetota</taxon>
        <taxon>Actinomycetes</taxon>
        <taxon>Streptosporangiales</taxon>
        <taxon>Streptosporangiaceae</taxon>
        <taxon>Nonomuraea</taxon>
    </lineage>
</organism>
<dbReference type="Pfam" id="PF01243">
    <property type="entry name" value="PNPOx_N"/>
    <property type="match status" value="1"/>
</dbReference>
<keyword evidence="4" id="KW-1185">Reference proteome</keyword>
<dbReference type="Proteomes" id="UP000579153">
    <property type="component" value="Unassembled WGS sequence"/>
</dbReference>
<dbReference type="PANTHER" id="PTHR35176:SF6">
    <property type="entry name" value="HEME OXYGENASE HI_0854-RELATED"/>
    <property type="match status" value="1"/>
</dbReference>
<proteinExistence type="predicted"/>
<dbReference type="AlphaFoldDB" id="A0A7W9GCI2"/>